<evidence type="ECO:0008006" key="3">
    <source>
        <dbReference type="Google" id="ProtNLM"/>
    </source>
</evidence>
<dbReference type="GO" id="GO:0016884">
    <property type="term" value="F:carbon-nitrogen ligase activity, with glutamine as amido-N-donor"/>
    <property type="evidence" value="ECO:0007669"/>
    <property type="project" value="InterPro"/>
</dbReference>
<dbReference type="InterPro" id="IPR003789">
    <property type="entry name" value="Asn/Gln_tRNA_amidoTrase-B-like"/>
</dbReference>
<accession>A0A1X0VEK0</accession>
<dbReference type="AlphaFoldDB" id="A0A1X0VEK0"/>
<dbReference type="InterPro" id="IPR023168">
    <property type="entry name" value="GatB_Yqey_C_2"/>
</dbReference>
<dbReference type="STRING" id="33968.BMS77_05165"/>
<dbReference type="Proteomes" id="UP000192288">
    <property type="component" value="Unassembled WGS sequence"/>
</dbReference>
<gene>
    <name evidence="1" type="ORF">BMR96_03545</name>
</gene>
<dbReference type="eggNOG" id="COG1610">
    <property type="taxonomic scope" value="Bacteria"/>
</dbReference>
<dbReference type="PANTHER" id="PTHR28055:SF1">
    <property type="entry name" value="ALTERED INHERITANCE OF MITOCHONDRIA PROTEIN 41, MITOCHONDRIAL"/>
    <property type="match status" value="1"/>
</dbReference>
<sequence>MSLLETLNADMKQAMKDKNKEALSVIRMVKSTVMNEQINLGHDLTEDEELTVLSREVKQRHESLSEFEKGGRDDLAAGIKSELAILAKYLPAQLSEDEVIAIIKAAISKTGATTPKDMGKVMGVVTPQVKGKADGKFVANQVKSLLAGQ</sequence>
<reference evidence="1 2" key="1">
    <citation type="journal article" date="2017" name="Front. Microbiol.">
        <title>Genomic Characterization of Dairy Associated Leuconostoc Species and Diversity of Leuconostocs in Undefined Mixed Mesophilic Starter Cultures.</title>
        <authorList>
            <person name="Frantzen C.A."/>
            <person name="Kot W."/>
            <person name="Pedersen T.B."/>
            <person name="Ardo Y.M."/>
            <person name="Broadbent J.R."/>
            <person name="Neve H."/>
            <person name="Hansen L.H."/>
            <person name="Dal Bello F."/>
            <person name="Ostlie H.M."/>
            <person name="Kleppen H.P."/>
            <person name="Vogensen F.K."/>
            <person name="Holo H."/>
        </authorList>
    </citation>
    <scope>NUCLEOTIDE SEQUENCE [LARGE SCALE GENOMIC DNA]</scope>
    <source>
        <strain evidence="1 2">LMGCF08</strain>
    </source>
</reference>
<dbReference type="InterPro" id="IPR042184">
    <property type="entry name" value="YqeY/Aim41_N"/>
</dbReference>
<name>A0A1X0VEK0_LEUPS</name>
<dbReference type="InterPro" id="IPR019004">
    <property type="entry name" value="YqeY/Aim41"/>
</dbReference>
<evidence type="ECO:0000313" key="1">
    <source>
        <dbReference type="EMBL" id="ORI98155.1"/>
    </source>
</evidence>
<proteinExistence type="predicted"/>
<dbReference type="Gene3D" id="1.10.1510.10">
    <property type="entry name" value="Uncharacterised protein YqeY/AIM41 PF09424, N-terminal domain"/>
    <property type="match status" value="1"/>
</dbReference>
<comment type="caution">
    <text evidence="1">The sequence shown here is derived from an EMBL/GenBank/DDBJ whole genome shotgun (WGS) entry which is preliminary data.</text>
</comment>
<protein>
    <recommendedName>
        <fullName evidence="3">GatB/YqeY domain-containing protein</fullName>
    </recommendedName>
</protein>
<evidence type="ECO:0000313" key="2">
    <source>
        <dbReference type="Proteomes" id="UP000192288"/>
    </source>
</evidence>
<dbReference type="Gene3D" id="1.10.10.410">
    <property type="match status" value="1"/>
</dbReference>
<dbReference type="Pfam" id="PF09424">
    <property type="entry name" value="YqeY"/>
    <property type="match status" value="1"/>
</dbReference>
<organism evidence="1 2">
    <name type="scientific">Leuconostoc pseudomesenteroides</name>
    <dbReference type="NCBI Taxonomy" id="33968"/>
    <lineage>
        <taxon>Bacteria</taxon>
        <taxon>Bacillati</taxon>
        <taxon>Bacillota</taxon>
        <taxon>Bacilli</taxon>
        <taxon>Lactobacillales</taxon>
        <taxon>Lactobacillaceae</taxon>
        <taxon>Leuconostoc</taxon>
    </lineage>
</organism>
<dbReference type="RefSeq" id="WP_080519209.1">
    <property type="nucleotide sequence ID" value="NZ_MPLS01000008.1"/>
</dbReference>
<dbReference type="SUPFAM" id="SSF89095">
    <property type="entry name" value="GatB/YqeY motif"/>
    <property type="match status" value="1"/>
</dbReference>
<dbReference type="EMBL" id="MPLS01000008">
    <property type="protein sequence ID" value="ORI98155.1"/>
    <property type="molecule type" value="Genomic_DNA"/>
</dbReference>
<dbReference type="PANTHER" id="PTHR28055">
    <property type="entry name" value="ALTERED INHERITANCE OF MITOCHONDRIA PROTEIN 41, MITOCHONDRIAL"/>
    <property type="match status" value="1"/>
</dbReference>